<dbReference type="EMBL" id="JAFEMO010000015">
    <property type="protein sequence ID" value="KAH7543848.1"/>
    <property type="molecule type" value="Genomic_DNA"/>
</dbReference>
<evidence type="ECO:0000256" key="3">
    <source>
        <dbReference type="ARBA" id="ARBA00022692"/>
    </source>
</evidence>
<evidence type="ECO:0000256" key="4">
    <source>
        <dbReference type="ARBA" id="ARBA00022729"/>
    </source>
</evidence>
<evidence type="ECO:0000256" key="9">
    <source>
        <dbReference type="ARBA" id="ARBA00023180"/>
    </source>
</evidence>
<evidence type="ECO:0000256" key="1">
    <source>
        <dbReference type="ARBA" id="ARBA00004479"/>
    </source>
</evidence>
<dbReference type="Gene3D" id="3.80.10.10">
    <property type="entry name" value="Ribonuclease Inhibitor"/>
    <property type="match status" value="1"/>
</dbReference>
<evidence type="ECO:0000259" key="11">
    <source>
        <dbReference type="Pfam" id="PF08263"/>
    </source>
</evidence>
<dbReference type="InterPro" id="IPR032675">
    <property type="entry name" value="LRR_dom_sf"/>
</dbReference>
<accession>A0ABQ8H0Y3</accession>
<comment type="caution">
    <text evidence="12">The sequence shown here is derived from an EMBL/GenBank/DDBJ whole genome shotgun (WGS) entry which is preliminary data.</text>
</comment>
<evidence type="ECO:0000256" key="7">
    <source>
        <dbReference type="ARBA" id="ARBA00023136"/>
    </source>
</evidence>
<keyword evidence="4 10" id="KW-0732">Signal</keyword>
<feature type="chain" id="PRO_5046496815" description="Leucine-rich repeat-containing N-terminal plant-type domain-containing protein" evidence="10">
    <location>
        <begin position="23"/>
        <end position="164"/>
    </location>
</feature>
<keyword evidence="5" id="KW-0677">Repeat</keyword>
<proteinExistence type="predicted"/>
<evidence type="ECO:0000256" key="10">
    <source>
        <dbReference type="SAM" id="SignalP"/>
    </source>
</evidence>
<sequence length="164" mass="18571">MGWLMWSYQLLCLQLLLFQSLSYVSPCSHDQSSALLQFKQLFSLDELASDLCVKQGYPYYPKTEYWKEGTDCCSWDGVTCDTMTGNVIDLDLSCSQLYGSIPSNSSLFRLSHLQRLDLAFNHFVSLDLSSNGVEIETPVLEGLVRNVTDLKELILDDTELPTYS</sequence>
<evidence type="ECO:0000313" key="13">
    <source>
        <dbReference type="Proteomes" id="UP000827721"/>
    </source>
</evidence>
<keyword evidence="3" id="KW-0812">Transmembrane</keyword>
<dbReference type="PANTHER" id="PTHR48061">
    <property type="entry name" value="LEUCINE-RICH REPEAT RECEPTOR PROTEIN KINASE EMS1-LIKE-RELATED"/>
    <property type="match status" value="1"/>
</dbReference>
<evidence type="ECO:0000256" key="5">
    <source>
        <dbReference type="ARBA" id="ARBA00022737"/>
    </source>
</evidence>
<dbReference type="Proteomes" id="UP000827721">
    <property type="component" value="Unassembled WGS sequence"/>
</dbReference>
<feature type="signal peptide" evidence="10">
    <location>
        <begin position="1"/>
        <end position="22"/>
    </location>
</feature>
<keyword evidence="6" id="KW-1133">Transmembrane helix</keyword>
<name>A0ABQ8H0Y3_9ROSI</name>
<evidence type="ECO:0000256" key="6">
    <source>
        <dbReference type="ARBA" id="ARBA00022989"/>
    </source>
</evidence>
<keyword evidence="2" id="KW-0433">Leucine-rich repeat</keyword>
<evidence type="ECO:0000256" key="2">
    <source>
        <dbReference type="ARBA" id="ARBA00022614"/>
    </source>
</evidence>
<evidence type="ECO:0000313" key="12">
    <source>
        <dbReference type="EMBL" id="KAH7543848.1"/>
    </source>
</evidence>
<keyword evidence="9" id="KW-0325">Glycoprotein</keyword>
<feature type="domain" description="Leucine-rich repeat-containing N-terminal plant-type" evidence="11">
    <location>
        <begin position="29"/>
        <end position="81"/>
    </location>
</feature>
<evidence type="ECO:0000256" key="8">
    <source>
        <dbReference type="ARBA" id="ARBA00023170"/>
    </source>
</evidence>
<dbReference type="PANTHER" id="PTHR48061:SF46">
    <property type="entry name" value="LEUCINE-RICH REPEAT-CONTAINING N-TERMINAL PLANT-TYPE DOMAIN-CONTAINING PROTEIN"/>
    <property type="match status" value="1"/>
</dbReference>
<dbReference type="InterPro" id="IPR013210">
    <property type="entry name" value="LRR_N_plant-typ"/>
</dbReference>
<dbReference type="SUPFAM" id="SSF52058">
    <property type="entry name" value="L domain-like"/>
    <property type="match status" value="1"/>
</dbReference>
<gene>
    <name evidence="12" type="ORF">JRO89_XS15G0031200</name>
</gene>
<protein>
    <recommendedName>
        <fullName evidence="11">Leucine-rich repeat-containing N-terminal plant-type domain-containing protein</fullName>
    </recommendedName>
</protein>
<reference evidence="12 13" key="1">
    <citation type="submission" date="2021-02" db="EMBL/GenBank/DDBJ databases">
        <title>Plant Genome Project.</title>
        <authorList>
            <person name="Zhang R.-G."/>
        </authorList>
    </citation>
    <scope>NUCLEOTIDE SEQUENCE [LARGE SCALE GENOMIC DNA]</scope>
    <source>
        <tissue evidence="12">Leaves</tissue>
    </source>
</reference>
<dbReference type="InterPro" id="IPR046956">
    <property type="entry name" value="RLP23-like"/>
</dbReference>
<organism evidence="12 13">
    <name type="scientific">Xanthoceras sorbifolium</name>
    <dbReference type="NCBI Taxonomy" id="99658"/>
    <lineage>
        <taxon>Eukaryota</taxon>
        <taxon>Viridiplantae</taxon>
        <taxon>Streptophyta</taxon>
        <taxon>Embryophyta</taxon>
        <taxon>Tracheophyta</taxon>
        <taxon>Spermatophyta</taxon>
        <taxon>Magnoliopsida</taxon>
        <taxon>eudicotyledons</taxon>
        <taxon>Gunneridae</taxon>
        <taxon>Pentapetalae</taxon>
        <taxon>rosids</taxon>
        <taxon>malvids</taxon>
        <taxon>Sapindales</taxon>
        <taxon>Sapindaceae</taxon>
        <taxon>Xanthoceroideae</taxon>
        <taxon>Xanthoceras</taxon>
    </lineage>
</organism>
<keyword evidence="13" id="KW-1185">Reference proteome</keyword>
<comment type="subcellular location">
    <subcellularLocation>
        <location evidence="1">Membrane</location>
        <topology evidence="1">Single-pass type I membrane protein</topology>
    </subcellularLocation>
</comment>
<keyword evidence="8" id="KW-0675">Receptor</keyword>
<keyword evidence="7" id="KW-0472">Membrane</keyword>
<dbReference type="Pfam" id="PF08263">
    <property type="entry name" value="LRRNT_2"/>
    <property type="match status" value="1"/>
</dbReference>